<dbReference type="Pfam" id="PF25929">
    <property type="entry name" value="DUF7974"/>
    <property type="match status" value="1"/>
</dbReference>
<feature type="domain" description="DUF7974" evidence="1">
    <location>
        <begin position="30"/>
        <end position="164"/>
    </location>
</feature>
<name>A0ABD5P6F9_9EURY</name>
<proteinExistence type="predicted"/>
<accession>A0ABD5P6F9</accession>
<reference evidence="2 3" key="1">
    <citation type="journal article" date="2014" name="Int. J. Syst. Evol. Microbiol.">
        <title>Complete genome sequence of Corynebacterium casei LMG S-19264T (=DSM 44701T), isolated from a smear-ripened cheese.</title>
        <authorList>
            <consortium name="US DOE Joint Genome Institute (JGI-PGF)"/>
            <person name="Walter F."/>
            <person name="Albersmeier A."/>
            <person name="Kalinowski J."/>
            <person name="Ruckert C."/>
        </authorList>
    </citation>
    <scope>NUCLEOTIDE SEQUENCE [LARGE SCALE GENOMIC DNA]</scope>
    <source>
        <strain evidence="2 3">IBRC-M 10912</strain>
    </source>
</reference>
<evidence type="ECO:0000313" key="3">
    <source>
        <dbReference type="Proteomes" id="UP001595821"/>
    </source>
</evidence>
<dbReference type="InterPro" id="IPR058280">
    <property type="entry name" value="DUF7974"/>
</dbReference>
<dbReference type="RefSeq" id="WP_246973002.1">
    <property type="nucleotide sequence ID" value="NZ_CP095397.1"/>
</dbReference>
<comment type="caution">
    <text evidence="2">The sequence shown here is derived from an EMBL/GenBank/DDBJ whole genome shotgun (WGS) entry which is preliminary data.</text>
</comment>
<dbReference type="Proteomes" id="UP001595821">
    <property type="component" value="Unassembled WGS sequence"/>
</dbReference>
<organism evidence="2 3">
    <name type="scientific">Natribaculum luteum</name>
    <dbReference type="NCBI Taxonomy" id="1586232"/>
    <lineage>
        <taxon>Archaea</taxon>
        <taxon>Methanobacteriati</taxon>
        <taxon>Methanobacteriota</taxon>
        <taxon>Stenosarchaea group</taxon>
        <taxon>Halobacteria</taxon>
        <taxon>Halobacteriales</taxon>
        <taxon>Natrialbaceae</taxon>
        <taxon>Natribaculum</taxon>
    </lineage>
</organism>
<dbReference type="AlphaFoldDB" id="A0ABD5P6F9"/>
<protein>
    <recommendedName>
        <fullName evidence="1">DUF7974 domain-containing protein</fullName>
    </recommendedName>
</protein>
<gene>
    <name evidence="2" type="ORF">ACFOZ7_22710</name>
</gene>
<dbReference type="GeneID" id="71853297"/>
<evidence type="ECO:0000313" key="2">
    <source>
        <dbReference type="EMBL" id="MFC4249710.1"/>
    </source>
</evidence>
<evidence type="ECO:0000259" key="1">
    <source>
        <dbReference type="Pfam" id="PF25929"/>
    </source>
</evidence>
<sequence>MPRRRTRSEPESVDEFGLDDRSGLSRRFADLVPATLARRGVAVSVDTDQRVYERDDPVEITVEFENRLPVPIAVPTPKRRLWGWTVDGDLEASDERRYTRSDPSTFDFRGGERKRVSVVWNGRLERTDGLHESVVPEPGEYEITAFVATHPETYQPSDSTTVRLR</sequence>
<dbReference type="EMBL" id="JBHSDJ010000133">
    <property type="protein sequence ID" value="MFC4249710.1"/>
    <property type="molecule type" value="Genomic_DNA"/>
</dbReference>